<organism evidence="2 3">
    <name type="scientific">Agrococcus carbonis</name>
    <dbReference type="NCBI Taxonomy" id="684552"/>
    <lineage>
        <taxon>Bacteria</taxon>
        <taxon>Bacillati</taxon>
        <taxon>Actinomycetota</taxon>
        <taxon>Actinomycetes</taxon>
        <taxon>Micrococcales</taxon>
        <taxon>Microbacteriaceae</taxon>
        <taxon>Agrococcus</taxon>
    </lineage>
</organism>
<name>A0A1H1LA54_9MICO</name>
<dbReference type="RefSeq" id="WP_092665569.1">
    <property type="nucleotide sequence ID" value="NZ_LT629734.1"/>
</dbReference>
<dbReference type="SUPFAM" id="SSF55729">
    <property type="entry name" value="Acyl-CoA N-acyltransferases (Nat)"/>
    <property type="match status" value="1"/>
</dbReference>
<keyword evidence="3" id="KW-1185">Reference proteome</keyword>
<evidence type="ECO:0000313" key="3">
    <source>
        <dbReference type="Proteomes" id="UP000199649"/>
    </source>
</evidence>
<reference evidence="3" key="1">
    <citation type="submission" date="2016-10" db="EMBL/GenBank/DDBJ databases">
        <authorList>
            <person name="Varghese N."/>
            <person name="Submissions S."/>
        </authorList>
    </citation>
    <scope>NUCLEOTIDE SEQUENCE [LARGE SCALE GENOMIC DNA]</scope>
    <source>
        <strain evidence="3">DSM 22965</strain>
    </source>
</reference>
<evidence type="ECO:0008006" key="4">
    <source>
        <dbReference type="Google" id="ProtNLM"/>
    </source>
</evidence>
<dbReference type="Gene3D" id="3.40.630.30">
    <property type="match status" value="1"/>
</dbReference>
<proteinExistence type="predicted"/>
<accession>A0A1H1LA54</accession>
<dbReference type="InterPro" id="IPR016181">
    <property type="entry name" value="Acyl_CoA_acyltransferase"/>
</dbReference>
<dbReference type="Proteomes" id="UP000199649">
    <property type="component" value="Chromosome I"/>
</dbReference>
<dbReference type="STRING" id="684552.SAMN04489719_0490"/>
<dbReference type="EMBL" id="LT629734">
    <property type="protein sequence ID" value="SDR71182.1"/>
    <property type="molecule type" value="Genomic_DNA"/>
</dbReference>
<evidence type="ECO:0000256" key="1">
    <source>
        <dbReference type="SAM" id="MobiDB-lite"/>
    </source>
</evidence>
<dbReference type="AlphaFoldDB" id="A0A1H1LA54"/>
<evidence type="ECO:0000313" key="2">
    <source>
        <dbReference type="EMBL" id="SDR71182.1"/>
    </source>
</evidence>
<protein>
    <recommendedName>
        <fullName evidence="4">N-acetyltransferase domain-containing protein</fullName>
    </recommendedName>
</protein>
<feature type="region of interest" description="Disordered" evidence="1">
    <location>
        <begin position="132"/>
        <end position="156"/>
    </location>
</feature>
<gene>
    <name evidence="2" type="ORF">SAMN04489719_0490</name>
</gene>
<dbReference type="OrthoDB" id="4119890at2"/>
<sequence>MHLDIRPASPLPDHLRSDDDSPAAIELRLAHALNDASNAERYGAGLYTNTLEEFAALLEPDGTERIDRWHAWQGDRLVGALTVYATLLDSTDVAAIEAQLSPGLAAAERAEAADALVALGVEQAGALGRPTIVASSPGARSGPVTARTGHGAADPTHPEVAPLVARGFALEQVYRVSVAHLGRLDDLDERRAAGLARAAGYELVRWVGETPAEHRPGMRMLHERMSVDAPVAGLAWEAETWDDARLAAFEQSRQGGGRTLVTVVARDRATGELAGFSSLILPTTGDVARQHDTLVTTAHRGHGLGMLLKLDNMVRLRELRPELTRIATWNAEENRPMLAVNEACGFEPVAYEAQWQRKDAR</sequence>